<keyword evidence="2" id="KW-1133">Transmembrane helix</keyword>
<evidence type="ECO:0000313" key="4">
    <source>
        <dbReference type="Proteomes" id="UP001524547"/>
    </source>
</evidence>
<feature type="transmembrane region" description="Helical" evidence="2">
    <location>
        <begin position="20"/>
        <end position="44"/>
    </location>
</feature>
<evidence type="ECO:0000313" key="3">
    <source>
        <dbReference type="EMBL" id="MCQ8239512.1"/>
    </source>
</evidence>
<dbReference type="NCBIfam" id="NF040576">
    <property type="entry name" value="T2SS_GspM_XpsM"/>
    <property type="match status" value="1"/>
</dbReference>
<organism evidence="3 4">
    <name type="scientific">Rhizosaccharibacter radicis</name>
    <dbReference type="NCBI Taxonomy" id="2782605"/>
    <lineage>
        <taxon>Bacteria</taxon>
        <taxon>Pseudomonadati</taxon>
        <taxon>Pseudomonadota</taxon>
        <taxon>Alphaproteobacteria</taxon>
        <taxon>Acetobacterales</taxon>
        <taxon>Acetobacteraceae</taxon>
        <taxon>Rhizosaccharibacter</taxon>
    </lineage>
</organism>
<name>A0ABT1VT46_9PROT</name>
<evidence type="ECO:0000256" key="1">
    <source>
        <dbReference type="SAM" id="MobiDB-lite"/>
    </source>
</evidence>
<dbReference type="Gene3D" id="3.30.70.60">
    <property type="match status" value="1"/>
</dbReference>
<accession>A0ABT1VT46</accession>
<feature type="region of interest" description="Disordered" evidence="1">
    <location>
        <begin position="194"/>
        <end position="216"/>
    </location>
</feature>
<dbReference type="Pfam" id="PF10741">
    <property type="entry name" value="T2SSM_b"/>
    <property type="match status" value="1"/>
</dbReference>
<dbReference type="InterPro" id="IPR034756">
    <property type="entry name" value="T2SSM_b"/>
</dbReference>
<keyword evidence="2" id="KW-0472">Membrane</keyword>
<dbReference type="Proteomes" id="UP001524547">
    <property type="component" value="Unassembled WGS sequence"/>
</dbReference>
<sequence length="216" mass="22354">MTRARGLAGHLPEGRNGRLLALALGAVVVLAVWNALLLPVIDWYGARSAGIERQTALLERERSLAARLPALRAQVRRMADGHAAAVLMGQSSDTLAAASLQERVQTMAGSLGVSLSSTESLPAAPAGPYRRIGMRVSLSARYDALVRLLAAIEKAEPAMLVDDLQLHGARLSPQADSPLEAAFTVLAFRLASPGDRSGSAAPDGSEGNGAAGDGSS</sequence>
<comment type="caution">
    <text evidence="3">The sequence shown here is derived from an EMBL/GenBank/DDBJ whole genome shotgun (WGS) entry which is preliminary data.</text>
</comment>
<keyword evidence="4" id="KW-1185">Reference proteome</keyword>
<protein>
    <submittedName>
        <fullName evidence="3">Type II secretion system protein GspM</fullName>
    </submittedName>
</protein>
<dbReference type="InterPro" id="IPR014717">
    <property type="entry name" value="Transl_elong_EF1B/ribsomal_bS6"/>
</dbReference>
<reference evidence="3 4" key="1">
    <citation type="submission" date="2022-06" db="EMBL/GenBank/DDBJ databases">
        <title>Rhizosaccharibacter gen. nov. sp. nov. KSS12, endophytic bacteria isolated from sugarcane.</title>
        <authorList>
            <person name="Pitiwittayakul N."/>
        </authorList>
    </citation>
    <scope>NUCLEOTIDE SEQUENCE [LARGE SCALE GENOMIC DNA]</scope>
    <source>
        <strain evidence="3 4">KSS12</strain>
    </source>
</reference>
<gene>
    <name evidence="3" type="primary">gspM</name>
    <name evidence="3" type="ORF">NFI88_01480</name>
</gene>
<proteinExistence type="predicted"/>
<evidence type="ECO:0000256" key="2">
    <source>
        <dbReference type="SAM" id="Phobius"/>
    </source>
</evidence>
<dbReference type="RefSeq" id="WP_422918248.1">
    <property type="nucleotide sequence ID" value="NZ_JAMZEJ010000001.1"/>
</dbReference>
<feature type="compositionally biased region" description="Gly residues" evidence="1">
    <location>
        <begin position="206"/>
        <end position="216"/>
    </location>
</feature>
<keyword evidence="2" id="KW-0812">Transmembrane</keyword>
<dbReference type="EMBL" id="JAMZEJ010000001">
    <property type="protein sequence ID" value="MCQ8239512.1"/>
    <property type="molecule type" value="Genomic_DNA"/>
</dbReference>